<evidence type="ECO:0000313" key="3">
    <source>
        <dbReference type="Proteomes" id="UP000054217"/>
    </source>
</evidence>
<gene>
    <name evidence="2" type="ORF">M404DRAFT_284302</name>
</gene>
<keyword evidence="3" id="KW-1185">Reference proteome</keyword>
<name>A0A0C3KJG7_PISTI</name>
<accession>A0A0C3KJG7</accession>
<dbReference type="Proteomes" id="UP000054217">
    <property type="component" value="Unassembled WGS sequence"/>
</dbReference>
<sequence>MSVCATRTRISETVVTPKHSMKALRPNKLERGKYSRSNDCSSAHDQPSLRRGPKRRQLSSSLSLLPPCYPRSSLQLSTRKKPAHTGTVPAGSPTSRLGRIHWFTLGTALCPLPSSNCSHFSLYTLADRRDLSILFCFKSPSTTRLFTTNRMT</sequence>
<feature type="region of interest" description="Disordered" evidence="1">
    <location>
        <begin position="28"/>
        <end position="65"/>
    </location>
</feature>
<feature type="region of interest" description="Disordered" evidence="1">
    <location>
        <begin position="73"/>
        <end position="92"/>
    </location>
</feature>
<reference evidence="2 3" key="1">
    <citation type="submission" date="2014-04" db="EMBL/GenBank/DDBJ databases">
        <authorList>
            <consortium name="DOE Joint Genome Institute"/>
            <person name="Kuo A."/>
            <person name="Kohler A."/>
            <person name="Costa M.D."/>
            <person name="Nagy L.G."/>
            <person name="Floudas D."/>
            <person name="Copeland A."/>
            <person name="Barry K.W."/>
            <person name="Cichocki N."/>
            <person name="Veneault-Fourrey C."/>
            <person name="LaButti K."/>
            <person name="Lindquist E.A."/>
            <person name="Lipzen A."/>
            <person name="Lundell T."/>
            <person name="Morin E."/>
            <person name="Murat C."/>
            <person name="Sun H."/>
            <person name="Tunlid A."/>
            <person name="Henrissat B."/>
            <person name="Grigoriev I.V."/>
            <person name="Hibbett D.S."/>
            <person name="Martin F."/>
            <person name="Nordberg H.P."/>
            <person name="Cantor M.N."/>
            <person name="Hua S.X."/>
        </authorList>
    </citation>
    <scope>NUCLEOTIDE SEQUENCE [LARGE SCALE GENOMIC DNA]</scope>
    <source>
        <strain evidence="2 3">Marx 270</strain>
    </source>
</reference>
<protein>
    <submittedName>
        <fullName evidence="2">Uncharacterized protein</fullName>
    </submittedName>
</protein>
<evidence type="ECO:0000313" key="2">
    <source>
        <dbReference type="EMBL" id="KIO09717.1"/>
    </source>
</evidence>
<evidence type="ECO:0000256" key="1">
    <source>
        <dbReference type="SAM" id="MobiDB-lite"/>
    </source>
</evidence>
<reference evidence="3" key="2">
    <citation type="submission" date="2015-01" db="EMBL/GenBank/DDBJ databases">
        <title>Evolutionary Origins and Diversification of the Mycorrhizal Mutualists.</title>
        <authorList>
            <consortium name="DOE Joint Genome Institute"/>
            <consortium name="Mycorrhizal Genomics Consortium"/>
            <person name="Kohler A."/>
            <person name="Kuo A."/>
            <person name="Nagy L.G."/>
            <person name="Floudas D."/>
            <person name="Copeland A."/>
            <person name="Barry K.W."/>
            <person name="Cichocki N."/>
            <person name="Veneault-Fourrey C."/>
            <person name="LaButti K."/>
            <person name="Lindquist E.A."/>
            <person name="Lipzen A."/>
            <person name="Lundell T."/>
            <person name="Morin E."/>
            <person name="Murat C."/>
            <person name="Riley R."/>
            <person name="Ohm R."/>
            <person name="Sun H."/>
            <person name="Tunlid A."/>
            <person name="Henrissat B."/>
            <person name="Grigoriev I.V."/>
            <person name="Hibbett D.S."/>
            <person name="Martin F."/>
        </authorList>
    </citation>
    <scope>NUCLEOTIDE SEQUENCE [LARGE SCALE GENOMIC DNA]</scope>
    <source>
        <strain evidence="3">Marx 270</strain>
    </source>
</reference>
<dbReference type="InParanoid" id="A0A0C3KJG7"/>
<feature type="compositionally biased region" description="Polar residues" evidence="1">
    <location>
        <begin position="35"/>
        <end position="45"/>
    </location>
</feature>
<proteinExistence type="predicted"/>
<dbReference type="AlphaFoldDB" id="A0A0C3KJG7"/>
<organism evidence="2 3">
    <name type="scientific">Pisolithus tinctorius Marx 270</name>
    <dbReference type="NCBI Taxonomy" id="870435"/>
    <lineage>
        <taxon>Eukaryota</taxon>
        <taxon>Fungi</taxon>
        <taxon>Dikarya</taxon>
        <taxon>Basidiomycota</taxon>
        <taxon>Agaricomycotina</taxon>
        <taxon>Agaricomycetes</taxon>
        <taxon>Agaricomycetidae</taxon>
        <taxon>Boletales</taxon>
        <taxon>Sclerodermatineae</taxon>
        <taxon>Pisolithaceae</taxon>
        <taxon>Pisolithus</taxon>
    </lineage>
</organism>
<dbReference type="HOGENOM" id="CLU_1723120_0_0_1"/>
<dbReference type="EMBL" id="KN831954">
    <property type="protein sequence ID" value="KIO09717.1"/>
    <property type="molecule type" value="Genomic_DNA"/>
</dbReference>